<dbReference type="EMBL" id="SDWV01000035">
    <property type="protein sequence ID" value="RYC03586.1"/>
    <property type="molecule type" value="Genomic_DNA"/>
</dbReference>
<dbReference type="PANTHER" id="PTHR22642:SF2">
    <property type="entry name" value="PROTEIN LONG AFTER FAR-RED 3"/>
    <property type="match status" value="1"/>
</dbReference>
<dbReference type="GO" id="GO:0016810">
    <property type="term" value="F:hydrolase activity, acting on carbon-nitrogen (but not peptide) bonds"/>
    <property type="evidence" value="ECO:0007669"/>
    <property type="project" value="InterPro"/>
</dbReference>
<keyword evidence="3" id="KW-1185">Reference proteome</keyword>
<proteinExistence type="predicted"/>
<dbReference type="Gene3D" id="3.10.310.70">
    <property type="match status" value="1"/>
</dbReference>
<feature type="domain" description="Amidohydrolase 3" evidence="1">
    <location>
        <begin position="63"/>
        <end position="551"/>
    </location>
</feature>
<dbReference type="OrthoDB" id="3173428at2"/>
<dbReference type="PANTHER" id="PTHR22642">
    <property type="entry name" value="IMIDAZOLONEPROPIONASE"/>
    <property type="match status" value="1"/>
</dbReference>
<comment type="caution">
    <text evidence="2">The sequence shown here is derived from an EMBL/GenBank/DDBJ whole genome shotgun (WGS) entry which is preliminary data.</text>
</comment>
<gene>
    <name evidence="2" type="ORF">EUA94_21670</name>
</gene>
<organism evidence="2 3">
    <name type="scientific">Nocardioides zhouii</name>
    <dbReference type="NCBI Taxonomy" id="1168729"/>
    <lineage>
        <taxon>Bacteria</taxon>
        <taxon>Bacillati</taxon>
        <taxon>Actinomycetota</taxon>
        <taxon>Actinomycetes</taxon>
        <taxon>Propionibacteriales</taxon>
        <taxon>Nocardioidaceae</taxon>
        <taxon>Nocardioides</taxon>
    </lineage>
</organism>
<dbReference type="Gene3D" id="3.20.20.140">
    <property type="entry name" value="Metal-dependent hydrolases"/>
    <property type="match status" value="1"/>
</dbReference>
<dbReference type="Gene3D" id="2.30.40.10">
    <property type="entry name" value="Urease, subunit C, domain 1"/>
    <property type="match status" value="1"/>
</dbReference>
<dbReference type="CDD" id="cd01300">
    <property type="entry name" value="YtcJ_like"/>
    <property type="match status" value="1"/>
</dbReference>
<dbReference type="InterPro" id="IPR013108">
    <property type="entry name" value="Amidohydro_3"/>
</dbReference>
<dbReference type="AlphaFoldDB" id="A0A4Q2SE25"/>
<keyword evidence="2" id="KW-0378">Hydrolase</keyword>
<dbReference type="InterPro" id="IPR011059">
    <property type="entry name" value="Metal-dep_hydrolase_composite"/>
</dbReference>
<dbReference type="SUPFAM" id="SSF51556">
    <property type="entry name" value="Metallo-dependent hydrolases"/>
    <property type="match status" value="1"/>
</dbReference>
<evidence type="ECO:0000313" key="3">
    <source>
        <dbReference type="Proteomes" id="UP000291101"/>
    </source>
</evidence>
<dbReference type="InterPro" id="IPR032466">
    <property type="entry name" value="Metal_Hydrolase"/>
</dbReference>
<evidence type="ECO:0000313" key="2">
    <source>
        <dbReference type="EMBL" id="RYC03586.1"/>
    </source>
</evidence>
<accession>A0A4Q2SE25</accession>
<dbReference type="Proteomes" id="UP000291101">
    <property type="component" value="Unassembled WGS sequence"/>
</dbReference>
<protein>
    <submittedName>
        <fullName evidence="2">Amidohydrolase</fullName>
    </submittedName>
</protein>
<sequence>MTCDIHKRPVLRRVEDDRVSATVFRNAAVFDGFRHRGTVGDVVIDRGRIAAVGADHAPAGATVVDVAGGLLLPGFTDAHVHPVQGGLERLACDLSGCPADSAAYLRHIGDYARAHPELDWIQGGGWAMAAFPGGLPTARELDEVVPDRPVALANRDHHGMWVNTRAFEAAGITASTPDPPDGHVERDASGAPTGVLHEGAMGLLGHVLPTVDDNTMYAGLLEGQRYLHSLGITGWQDAIVGRYAGMRDVGPTYARAAANGDLTGTVVGALWWERDRGTEQIADLLEKRAAWSTGRFSASAVKVMQDGVAENGTAALVEPYLDRCGHATSNTGISFVDPVELRGHVRELDRHGFQVHVHGLGDRSVREALDAFEGTDSARRHHIAHLQLVHPDDVPRFAALGVAANIQALWACLDDQMTELTIPFLGEERAARQYPFGDLHRAGVRLVAGSDWPVSTPDPLAAIHTAVHRTAYDEPAPAGTEPFLPEQALDLEVAFAAYTSGSAWVNHRDDAGRVAVGAVADLVVLDRDPFATPDEIGAARVRSTWIDGECAFEA</sequence>
<evidence type="ECO:0000259" key="1">
    <source>
        <dbReference type="Pfam" id="PF07969"/>
    </source>
</evidence>
<dbReference type="InterPro" id="IPR033932">
    <property type="entry name" value="YtcJ-like"/>
</dbReference>
<name>A0A4Q2SE25_9ACTN</name>
<dbReference type="Pfam" id="PF07969">
    <property type="entry name" value="Amidohydro_3"/>
    <property type="match status" value="1"/>
</dbReference>
<reference evidence="2 3" key="1">
    <citation type="submission" date="2019-01" db="EMBL/GenBank/DDBJ databases">
        <title>Novel species of Nocardioides.</title>
        <authorList>
            <person name="Liu Q."/>
            <person name="X Y.-H."/>
        </authorList>
    </citation>
    <scope>NUCLEOTIDE SEQUENCE [LARGE SCALE GENOMIC DNA]</scope>
    <source>
        <strain evidence="2 3">HLT2-9</strain>
    </source>
</reference>
<dbReference type="SUPFAM" id="SSF51338">
    <property type="entry name" value="Composite domain of metallo-dependent hydrolases"/>
    <property type="match status" value="1"/>
</dbReference>